<feature type="compositionally biased region" description="Acidic residues" evidence="1">
    <location>
        <begin position="1556"/>
        <end position="1590"/>
    </location>
</feature>
<gene>
    <name evidence="2" type="ORF">TSOC_011389</name>
</gene>
<feature type="region of interest" description="Disordered" evidence="1">
    <location>
        <begin position="1436"/>
        <end position="1463"/>
    </location>
</feature>
<feature type="region of interest" description="Disordered" evidence="1">
    <location>
        <begin position="213"/>
        <end position="259"/>
    </location>
</feature>
<evidence type="ECO:0000313" key="3">
    <source>
        <dbReference type="Proteomes" id="UP000236333"/>
    </source>
</evidence>
<sequence>MRLWARSPSYLPGLFGFGAHNDCAAMPGSRGREPQGLILAARAGEGATAGAAAAHATTSGSAGDAVADAGGRTQAAAPPNASPHRGQAAAPTQHVMDEGGSPSVAHQAAFSPERLHRALKAHAGASPGKSPTPGAAKPLARSPLAGLLESSNAPGAVKADAEGPVGGEPGAPPPGSPAKAPKRRDPVLSSTIMVMSHVPDLVDLTGAEGLAAATEGGGLGGGTTRTRRAATQRAQQGLQPRAPGPGSKAAVAGSGAQGKPGCGVRAGGGAGSAAGGGASSAAVAVATAAAVALPHSPLPQDVAGDQGRTAAAPFDRGSGGSAAAAAAAGAAQGPLGPEPSRKSHGGRARPGPSAVGGGGSADGPRPTISRPGQQPAVGQEADEEEAARPPKRARKGTAQAGTGTGSVRQTGAGRAVSHQPDELANGGCRSGGRRHIDCSRRRRSSSARGGFAPAAASIVWGAACHPLGVKAEEGGRAAAGMEPLAGGDGGGCGEFRGGEDALPLPAGSHVAAVGAARAAAAAGKGEDEDPGDGGGRAPGAVLPDAAAAAHEAWEQAAQAGRRHMSPTESVAQSNAPRWRAAPAAEDGPRRPAAPTPPPVMPRGRQPVPGVMFGAAAAAAHAPGANGWSSILRAVGPGGGGGPAAAADAGAGSPWGPSTAAGDTAGMAGAVGGRMPGAGGGAAAPAPEHGHGDGGDDGLPAWQVEEGMLGQGGTPRHQATPTRRHGPPPPPAFHAPAQRHAAVPQAGTAEAGADAGADAAADSDYEMGQPEPQPQSPRQRPAPDGEDGGFHVRHRSAQQQQPASVDGGGGGFFVQRGANGTPTGIRPPRGGGGAGAADSPGFIAAAVAPAAVAYPGAGGTQADGRVPGFAGEDEDDGVYDGFEQAGRHGLQPQQPRAAHAVAASRGDGDGDATAAAGGQWGQHGQYQQQHRQAQPPAYEQRELEGEGQGGPRDGSNDESGGAHGGRPACGARVVLGGRRQVAQLQHRRHERPQEEERQQHFRSPRSGWAPGAAAAAPSPHADTWVPKQGAGGDDANDDHTDGMDVDFARQEPGWGQQRAPRQQQPPPQQQKQPLQQQERPGPAGAHANAMAPPPPRRPAAQQAKADQDYGQQQQQVYEQQAPAAQSSRAGSAPGPLPRDAAAPAQQRRQPHAGGHPEQPEAAMGPAQRGSRNDDPPARAAPAAAQPTRPVPEQLGPTWHNERRQPAQQHAQQHTQQHAQQHAPRAAAPPAGPHGAAQRGLPQFMVPTLRSAWPAARGGQTDLPQQRQPPGGAHGPQAPAHLAAAMGAQQAESAATASTGVASESIRRALGRADLLTQRNRTRQQEVVENEEDGWTLEQVQALQTAYFRVEPAHPQFWREVARQVQGKTAAECFARVFASGRDREERAALAKVLRRRAPAGGPAAAGGGRGRRGMTLAAARKWTQKAHEQDQLSRLARLGGLEGPGAAGGGGDDEDEEEEDDEERFITSFLRKQGGWAKWHKAVRDAQERRLRSLAAPPAHAPPGSAAAAAAAHPGPAAARKAAGSAAALSDNDPLSRVIRRMLAKDEEQQLKQLWRDDDEALGLGADGEEEEGGYEEEGGSEEGEGDEREEEEVRRFLMAEGLIGEDGRPVLA</sequence>
<feature type="region of interest" description="Disordered" evidence="1">
    <location>
        <begin position="637"/>
        <end position="839"/>
    </location>
</feature>
<evidence type="ECO:0000256" key="1">
    <source>
        <dbReference type="SAM" id="MobiDB-lite"/>
    </source>
</evidence>
<dbReference type="EMBL" id="PGGS01000620">
    <property type="protein sequence ID" value="PNH02632.1"/>
    <property type="molecule type" value="Genomic_DNA"/>
</dbReference>
<dbReference type="SUPFAM" id="SSF46689">
    <property type="entry name" value="Homeodomain-like"/>
    <property type="match status" value="1"/>
</dbReference>
<dbReference type="InterPro" id="IPR009057">
    <property type="entry name" value="Homeodomain-like_sf"/>
</dbReference>
<organism evidence="2 3">
    <name type="scientific">Tetrabaena socialis</name>
    <dbReference type="NCBI Taxonomy" id="47790"/>
    <lineage>
        <taxon>Eukaryota</taxon>
        <taxon>Viridiplantae</taxon>
        <taxon>Chlorophyta</taxon>
        <taxon>core chlorophytes</taxon>
        <taxon>Chlorophyceae</taxon>
        <taxon>CS clade</taxon>
        <taxon>Chlamydomonadales</taxon>
        <taxon>Tetrabaenaceae</taxon>
        <taxon>Tetrabaena</taxon>
    </lineage>
</organism>
<comment type="caution">
    <text evidence="2">The sequence shown here is derived from an EMBL/GenBank/DDBJ whole genome shotgun (WGS) entry which is preliminary data.</text>
</comment>
<feature type="compositionally biased region" description="Low complexity" evidence="1">
    <location>
        <begin position="1068"/>
        <end position="1089"/>
    </location>
</feature>
<feature type="compositionally biased region" description="Low complexity" evidence="1">
    <location>
        <begin position="899"/>
        <end position="933"/>
    </location>
</feature>
<feature type="compositionally biased region" description="Gly residues" evidence="1">
    <location>
        <begin position="668"/>
        <end position="681"/>
    </location>
</feature>
<feature type="compositionally biased region" description="Low complexity" evidence="1">
    <location>
        <begin position="1176"/>
        <end position="1190"/>
    </location>
</feature>
<name>A0A2J7ZQT6_9CHLO</name>
<feature type="compositionally biased region" description="Gly residues" evidence="1">
    <location>
        <begin position="1439"/>
        <end position="1449"/>
    </location>
</feature>
<feature type="compositionally biased region" description="Low complexity" evidence="1">
    <location>
        <begin position="1262"/>
        <end position="1298"/>
    </location>
</feature>
<feature type="compositionally biased region" description="Low complexity" evidence="1">
    <location>
        <begin position="643"/>
        <end position="667"/>
    </location>
</feature>
<reference evidence="2 3" key="1">
    <citation type="journal article" date="2017" name="Mol. Biol. Evol.">
        <title>The 4-celled Tetrabaena socialis nuclear genome reveals the essential components for genetic control of cell number at the origin of multicellularity in the volvocine lineage.</title>
        <authorList>
            <person name="Featherston J."/>
            <person name="Arakaki Y."/>
            <person name="Hanschen E.R."/>
            <person name="Ferris P.J."/>
            <person name="Michod R.E."/>
            <person name="Olson B.J.S.C."/>
            <person name="Nozaki H."/>
            <person name="Durand P.M."/>
        </authorList>
    </citation>
    <scope>NUCLEOTIDE SEQUENCE [LARGE SCALE GENOMIC DNA]</scope>
    <source>
        <strain evidence="2 3">NIES-571</strain>
    </source>
</reference>
<accession>A0A2J7ZQT6</accession>
<feature type="compositionally biased region" description="Pro residues" evidence="1">
    <location>
        <begin position="591"/>
        <end position="600"/>
    </location>
</feature>
<feature type="compositionally biased region" description="Low complexity" evidence="1">
    <location>
        <begin position="321"/>
        <end position="331"/>
    </location>
</feature>
<proteinExistence type="predicted"/>
<feature type="compositionally biased region" description="Low complexity" evidence="1">
    <location>
        <begin position="545"/>
        <end position="559"/>
    </location>
</feature>
<feature type="compositionally biased region" description="Low complexity" evidence="1">
    <location>
        <begin position="1136"/>
        <end position="1146"/>
    </location>
</feature>
<feature type="region of interest" description="Disordered" evidence="1">
    <location>
        <begin position="521"/>
        <end position="606"/>
    </location>
</feature>
<feature type="compositionally biased region" description="Low complexity" evidence="1">
    <location>
        <begin position="61"/>
        <end position="71"/>
    </location>
</feature>
<feature type="compositionally biased region" description="Polar residues" evidence="1">
    <location>
        <begin position="566"/>
        <end position="575"/>
    </location>
</feature>
<feature type="region of interest" description="Disordered" evidence="1">
    <location>
        <begin position="853"/>
        <end position="1301"/>
    </location>
</feature>
<feature type="region of interest" description="Disordered" evidence="1">
    <location>
        <begin position="1549"/>
        <end position="1612"/>
    </location>
</feature>
<feature type="compositionally biased region" description="Polar residues" evidence="1">
    <location>
        <begin position="399"/>
        <end position="409"/>
    </location>
</feature>
<evidence type="ECO:0000313" key="2">
    <source>
        <dbReference type="EMBL" id="PNH02632.1"/>
    </source>
</evidence>
<feature type="compositionally biased region" description="Acidic residues" evidence="1">
    <location>
        <begin position="1450"/>
        <end position="1462"/>
    </location>
</feature>
<feature type="region of interest" description="Disordered" evidence="1">
    <location>
        <begin position="61"/>
        <end position="105"/>
    </location>
</feature>
<feature type="compositionally biased region" description="Low complexity" evidence="1">
    <location>
        <begin position="1204"/>
        <end position="1238"/>
    </location>
</feature>
<evidence type="ECO:0008006" key="4">
    <source>
        <dbReference type="Google" id="ProtNLM"/>
    </source>
</evidence>
<feature type="region of interest" description="Disordered" evidence="1">
    <location>
        <begin position="297"/>
        <end position="450"/>
    </location>
</feature>
<protein>
    <recommendedName>
        <fullName evidence="4">Myb-like domain-containing protein</fullName>
    </recommendedName>
</protein>
<keyword evidence="3" id="KW-1185">Reference proteome</keyword>
<feature type="compositionally biased region" description="Low complexity" evidence="1">
    <location>
        <begin position="1097"/>
        <end position="1124"/>
    </location>
</feature>
<feature type="region of interest" description="Disordered" evidence="1">
    <location>
        <begin position="1485"/>
        <end position="1533"/>
    </location>
</feature>
<dbReference type="OrthoDB" id="552191at2759"/>
<feature type="compositionally biased region" description="Low complexity" evidence="1">
    <location>
        <begin position="733"/>
        <end position="761"/>
    </location>
</feature>
<feature type="compositionally biased region" description="Basic and acidic residues" evidence="1">
    <location>
        <begin position="1036"/>
        <end position="1048"/>
    </location>
</feature>
<dbReference type="Gene3D" id="1.10.10.60">
    <property type="entry name" value="Homeodomain-like"/>
    <property type="match status" value="1"/>
</dbReference>
<feature type="compositionally biased region" description="Low complexity" evidence="1">
    <location>
        <begin position="1492"/>
        <end position="1528"/>
    </location>
</feature>
<dbReference type="Proteomes" id="UP000236333">
    <property type="component" value="Unassembled WGS sequence"/>
</dbReference>
<feature type="region of interest" description="Disordered" evidence="1">
    <location>
        <begin position="154"/>
        <end position="184"/>
    </location>
</feature>
<feature type="compositionally biased region" description="Low complexity" evidence="1">
    <location>
        <begin position="1008"/>
        <end position="1020"/>
    </location>
</feature>